<reference evidence="2 3" key="1">
    <citation type="submission" date="2021-06" db="EMBL/GenBank/DDBJ databases">
        <authorList>
            <person name="Sun Q."/>
            <person name="Li D."/>
        </authorList>
    </citation>
    <scope>NUCLEOTIDE SEQUENCE [LARGE SCALE GENOMIC DNA]</scope>
    <source>
        <strain evidence="2 3">MSJ-5</strain>
    </source>
</reference>
<name>A0ABS6FZN0_9FIRM</name>
<keyword evidence="1" id="KW-1133">Transmembrane helix</keyword>
<evidence type="ECO:0000313" key="3">
    <source>
        <dbReference type="Proteomes" id="UP000779508"/>
    </source>
</evidence>
<comment type="caution">
    <text evidence="2">The sequence shown here is derived from an EMBL/GenBank/DDBJ whole genome shotgun (WGS) entry which is preliminary data.</text>
</comment>
<dbReference type="RefSeq" id="WP_216414367.1">
    <property type="nucleotide sequence ID" value="NZ_JAHLQK010000001.1"/>
</dbReference>
<evidence type="ECO:0000313" key="2">
    <source>
        <dbReference type="EMBL" id="MBU5674848.1"/>
    </source>
</evidence>
<accession>A0ABS6FZN0</accession>
<keyword evidence="1" id="KW-0812">Transmembrane</keyword>
<feature type="transmembrane region" description="Helical" evidence="1">
    <location>
        <begin position="55"/>
        <end position="72"/>
    </location>
</feature>
<protein>
    <recommendedName>
        <fullName evidence="4">Transposase</fullName>
    </recommendedName>
</protein>
<dbReference type="EMBL" id="JAHLQK010000001">
    <property type="protein sequence ID" value="MBU5674848.1"/>
    <property type="molecule type" value="Genomic_DNA"/>
</dbReference>
<evidence type="ECO:0008006" key="4">
    <source>
        <dbReference type="Google" id="ProtNLM"/>
    </source>
</evidence>
<keyword evidence="1" id="KW-0472">Membrane</keyword>
<gene>
    <name evidence="2" type="ORF">KQI88_00265</name>
</gene>
<proteinExistence type="predicted"/>
<sequence length="73" mass="8519">MDKLRYKYISDFLNKVCGEIKYKDAHVIISIIVIELAVTRMFLTRPKINHLYCRYLVSSIVPVFSLQALARLS</sequence>
<dbReference type="Proteomes" id="UP000779508">
    <property type="component" value="Unassembled WGS sequence"/>
</dbReference>
<evidence type="ECO:0000256" key="1">
    <source>
        <dbReference type="SAM" id="Phobius"/>
    </source>
</evidence>
<organism evidence="2 3">
    <name type="scientific">Alkaliphilus flagellatus</name>
    <dbReference type="NCBI Taxonomy" id="2841507"/>
    <lineage>
        <taxon>Bacteria</taxon>
        <taxon>Bacillati</taxon>
        <taxon>Bacillota</taxon>
        <taxon>Clostridia</taxon>
        <taxon>Peptostreptococcales</taxon>
        <taxon>Natronincolaceae</taxon>
        <taxon>Alkaliphilus</taxon>
    </lineage>
</organism>
<keyword evidence="3" id="KW-1185">Reference proteome</keyword>